<evidence type="ECO:0000313" key="4">
    <source>
        <dbReference type="Proteomes" id="UP000271817"/>
    </source>
</evidence>
<dbReference type="Pfam" id="PF00589">
    <property type="entry name" value="Phage_integrase"/>
    <property type="match status" value="1"/>
</dbReference>
<dbReference type="RefSeq" id="WP_122313916.1">
    <property type="nucleotide sequence ID" value="NZ_RBTW01000056.1"/>
</dbReference>
<dbReference type="GO" id="GO:0006310">
    <property type="term" value="P:DNA recombination"/>
    <property type="evidence" value="ECO:0007669"/>
    <property type="project" value="UniProtKB-KW"/>
</dbReference>
<protein>
    <submittedName>
        <fullName evidence="3">Phage integrase protein</fullName>
    </submittedName>
</protein>
<name>A0AB37R932_PSEAV</name>
<proteinExistence type="predicted"/>
<dbReference type="PROSITE" id="PS51898">
    <property type="entry name" value="TYR_RECOMBINASE"/>
    <property type="match status" value="1"/>
</dbReference>
<dbReference type="EMBL" id="RBTW01000056">
    <property type="protein sequence ID" value="RMU21866.1"/>
    <property type="molecule type" value="Genomic_DNA"/>
</dbReference>
<dbReference type="InterPro" id="IPR011010">
    <property type="entry name" value="DNA_brk_join_enz"/>
</dbReference>
<evidence type="ECO:0000313" key="3">
    <source>
        <dbReference type="EMBL" id="RMU21866.1"/>
    </source>
</evidence>
<dbReference type="SUPFAM" id="SSF56349">
    <property type="entry name" value="DNA breaking-rejoining enzymes"/>
    <property type="match status" value="1"/>
</dbReference>
<dbReference type="InterPro" id="IPR002104">
    <property type="entry name" value="Integrase_catalytic"/>
</dbReference>
<dbReference type="Gene3D" id="1.10.443.10">
    <property type="entry name" value="Intergrase catalytic core"/>
    <property type="match status" value="1"/>
</dbReference>
<gene>
    <name evidence="3" type="ORF">ALP33_04392</name>
</gene>
<reference evidence="3 4" key="1">
    <citation type="submission" date="2018-08" db="EMBL/GenBank/DDBJ databases">
        <title>Recombination of ecologically and evolutionarily significant loci maintains genetic cohesion in the Pseudomonas syringae species complex.</title>
        <authorList>
            <person name="Dillon M."/>
            <person name="Thakur S."/>
            <person name="Almeida R.N.D."/>
            <person name="Weir B.S."/>
            <person name="Guttman D.S."/>
        </authorList>
    </citation>
    <scope>NUCLEOTIDE SEQUENCE [LARGE SCALE GENOMIC DNA]</scope>
    <source>
        <strain evidence="3 4">ICMP 3402</strain>
    </source>
</reference>
<evidence type="ECO:0000256" key="1">
    <source>
        <dbReference type="ARBA" id="ARBA00023172"/>
    </source>
</evidence>
<accession>A0AB37R932</accession>
<sequence length="410" mass="45850">MKVVVAARLKLDLGQSQLNEEAPTVKGAKTVVGAALFDDQERIVPLVSEYLSRGVKDASLAYQSAETYGRNLGYLIKHHQALDDYKHLTADQILMVISRSGLSHYFYHLRVEEELDSTTLRNRDACYMAFFSNFLCSTGHQRSAYREDNPYELGLITPAPKRRLVIGCDPSELKGLLLSTELERERCLLQFMHDAGTRRSEVGRVTLLAVKEALRFANTQMVSTAATVAALPAYCPVYIEGSKGAGNETKPRYSIVSRPTLERIRKYHASPLYKTYARKFRDESETPCFFNADGEAYSADAISKLLERVSKRGVMSGRLSRAVSPHKLRHGNAYAILNSPDLGTDFLDRLVITQKSLGHARLETVETYTAIPQSIYRTLCGTDSELKTRAEITAQLVSETRKRIGLGDKK</sequence>
<dbReference type="AlphaFoldDB" id="A0AB37R932"/>
<comment type="caution">
    <text evidence="3">The sequence shown here is derived from an EMBL/GenBank/DDBJ whole genome shotgun (WGS) entry which is preliminary data.</text>
</comment>
<dbReference type="InterPro" id="IPR013762">
    <property type="entry name" value="Integrase-like_cat_sf"/>
</dbReference>
<dbReference type="Proteomes" id="UP000271817">
    <property type="component" value="Unassembled WGS sequence"/>
</dbReference>
<dbReference type="GO" id="GO:0015074">
    <property type="term" value="P:DNA integration"/>
    <property type="evidence" value="ECO:0007669"/>
    <property type="project" value="InterPro"/>
</dbReference>
<organism evidence="3 4">
    <name type="scientific">Pseudomonas amygdali pv. lachrymans</name>
    <name type="common">Pseudomonas syringae pv. lachrymans</name>
    <dbReference type="NCBI Taxonomy" id="53707"/>
    <lineage>
        <taxon>Bacteria</taxon>
        <taxon>Pseudomonadati</taxon>
        <taxon>Pseudomonadota</taxon>
        <taxon>Gammaproteobacteria</taxon>
        <taxon>Pseudomonadales</taxon>
        <taxon>Pseudomonadaceae</taxon>
        <taxon>Pseudomonas</taxon>
        <taxon>Pseudomonas amygdali</taxon>
    </lineage>
</organism>
<feature type="domain" description="Tyr recombinase" evidence="2">
    <location>
        <begin position="163"/>
        <end position="391"/>
    </location>
</feature>
<keyword evidence="1" id="KW-0233">DNA recombination</keyword>
<evidence type="ECO:0000259" key="2">
    <source>
        <dbReference type="PROSITE" id="PS51898"/>
    </source>
</evidence>
<dbReference type="GO" id="GO:0003677">
    <property type="term" value="F:DNA binding"/>
    <property type="evidence" value="ECO:0007669"/>
    <property type="project" value="InterPro"/>
</dbReference>